<keyword evidence="4" id="KW-1185">Reference proteome</keyword>
<protein>
    <submittedName>
        <fullName evidence="3">Uncharacterized protein</fullName>
    </submittedName>
</protein>
<dbReference type="PANTHER" id="PTHR33144">
    <property type="entry name" value="OS10G0409366 PROTEIN-RELATED"/>
    <property type="match status" value="1"/>
</dbReference>
<evidence type="ECO:0000313" key="3">
    <source>
        <dbReference type="EMBL" id="MQM03284.1"/>
    </source>
</evidence>
<feature type="non-terminal residue" evidence="3">
    <location>
        <position position="561"/>
    </location>
</feature>
<accession>A0A843WGP0</accession>
<name>A0A843WGP0_COLES</name>
<feature type="compositionally biased region" description="Gly residues" evidence="2">
    <location>
        <begin position="29"/>
        <end position="39"/>
    </location>
</feature>
<dbReference type="EMBL" id="NMUH01003005">
    <property type="protein sequence ID" value="MQM03284.1"/>
    <property type="molecule type" value="Genomic_DNA"/>
</dbReference>
<keyword evidence="1" id="KW-0175">Coiled coil</keyword>
<evidence type="ECO:0000313" key="4">
    <source>
        <dbReference type="Proteomes" id="UP000652761"/>
    </source>
</evidence>
<proteinExistence type="predicted"/>
<dbReference type="PANTHER" id="PTHR33144:SF45">
    <property type="entry name" value="TRANSPOSASE TNP1_EN_SPM-LIKE DOMAIN-CONTAINING PROTEIN"/>
    <property type="match status" value="1"/>
</dbReference>
<dbReference type="OrthoDB" id="676843at2759"/>
<evidence type="ECO:0000256" key="2">
    <source>
        <dbReference type="SAM" id="MobiDB-lite"/>
    </source>
</evidence>
<feature type="compositionally biased region" description="Low complexity" evidence="2">
    <location>
        <begin position="146"/>
        <end position="155"/>
    </location>
</feature>
<comment type="caution">
    <text evidence="3">The sequence shown here is derived from an EMBL/GenBank/DDBJ whole genome shotgun (WGS) entry which is preliminary data.</text>
</comment>
<feature type="coiled-coil region" evidence="1">
    <location>
        <begin position="459"/>
        <end position="517"/>
    </location>
</feature>
<evidence type="ECO:0000256" key="1">
    <source>
        <dbReference type="SAM" id="Coils"/>
    </source>
</evidence>
<gene>
    <name evidence="3" type="ORF">Taro_036063</name>
</gene>
<dbReference type="AlphaFoldDB" id="A0A843WGP0"/>
<dbReference type="Pfam" id="PF03004">
    <property type="entry name" value="Transposase_24"/>
    <property type="match status" value="1"/>
</dbReference>
<organism evidence="3 4">
    <name type="scientific">Colocasia esculenta</name>
    <name type="common">Wild taro</name>
    <name type="synonym">Arum esculentum</name>
    <dbReference type="NCBI Taxonomy" id="4460"/>
    <lineage>
        <taxon>Eukaryota</taxon>
        <taxon>Viridiplantae</taxon>
        <taxon>Streptophyta</taxon>
        <taxon>Embryophyta</taxon>
        <taxon>Tracheophyta</taxon>
        <taxon>Spermatophyta</taxon>
        <taxon>Magnoliopsida</taxon>
        <taxon>Liliopsida</taxon>
        <taxon>Araceae</taxon>
        <taxon>Aroideae</taxon>
        <taxon>Colocasieae</taxon>
        <taxon>Colocasia</taxon>
    </lineage>
</organism>
<dbReference type="Proteomes" id="UP000652761">
    <property type="component" value="Unassembled WGS sequence"/>
</dbReference>
<feature type="compositionally biased region" description="Basic and acidic residues" evidence="2">
    <location>
        <begin position="11"/>
        <end position="28"/>
    </location>
</feature>
<feature type="region of interest" description="Disordered" evidence="2">
    <location>
        <begin position="1"/>
        <end position="160"/>
    </location>
</feature>
<reference evidence="3" key="1">
    <citation type="submission" date="2017-07" db="EMBL/GenBank/DDBJ databases">
        <title>Taro Niue Genome Assembly and Annotation.</title>
        <authorList>
            <person name="Atibalentja N."/>
            <person name="Keating K."/>
            <person name="Fields C.J."/>
        </authorList>
    </citation>
    <scope>NUCLEOTIDE SEQUENCE</scope>
    <source>
        <strain evidence="3">Niue_2</strain>
        <tissue evidence="3">Leaf</tissue>
    </source>
</reference>
<sequence>RPGSKKPSAVLKEKADPFNRRRSEEHKPGGFGIKTVGGGRDPKPANFFPLSRRGKRPRAKPSISVHRSLSHPSPAATPSERHHPTPPFPIIAVPDRPASPYGNPHSAVPTSSPEPHRPLCPTPPFPSITRSHTSPLRRSRKPPAPASRRPSPLLRQAQGGDTPALPFLGVQGLKQIILFVLEATTKYCTEMPPQTRFKSKINSLRNESFSVPAIISRRSALGPLPVKKRCLPNQQSMQIAEISIDNEAENLEESPLDIGTNEQEFHPSIGVDERDSEDVVENNSSNVLAALTSISKVNFEFVNQEGMPASMEDVNKFCFKSIQTKLKEWRCELKKKGYMKGKNEELSVEPPEHRISQGSWDCLVQYWGTDEKVRESERNKNNRALEQATHTLGARSIARHNQEREKVIKVCQEKDLMNSSDPTVLSPILDAICNGHHGGYERGCGLGWSRMSRRGDIGNLSSNDNIKQLTTELQKAMAEIEALHAREKEREEAMHAREKEREEAMQAREREMQARMEHMEAMQASMERMEAMLSMHFSKSSVGDLTCHHAVPNNHADRDGS</sequence>
<dbReference type="InterPro" id="IPR004252">
    <property type="entry name" value="Probable_transposase_24"/>
</dbReference>